<sequence>MYMFFYDAKHKQKLPYWDRFPCMIPLEHREGQILGVNLHYIAPRHRILLLDELFRRTNNEDFDDTTRFRVFYDMIKAVSRLKYAKPCLKWYISSRIQSRVTEVPTEYWEIVALMPAALWEGAHANHVYAKSRRNF</sequence>
<organism evidence="1">
    <name type="scientific">marine metagenome</name>
    <dbReference type="NCBI Taxonomy" id="408172"/>
    <lineage>
        <taxon>unclassified sequences</taxon>
        <taxon>metagenomes</taxon>
        <taxon>ecological metagenomes</taxon>
    </lineage>
</organism>
<accession>A0A382JZW0</accession>
<protein>
    <submittedName>
        <fullName evidence="1">Uncharacterized protein</fullName>
    </submittedName>
</protein>
<dbReference type="AlphaFoldDB" id="A0A382JZW0"/>
<name>A0A382JZW0_9ZZZZ</name>
<gene>
    <name evidence="1" type="ORF">METZ01_LOCUS269667</name>
</gene>
<proteinExistence type="predicted"/>
<reference evidence="1" key="1">
    <citation type="submission" date="2018-05" db="EMBL/GenBank/DDBJ databases">
        <authorList>
            <person name="Lanie J.A."/>
            <person name="Ng W.-L."/>
            <person name="Kazmierczak K.M."/>
            <person name="Andrzejewski T.M."/>
            <person name="Davidsen T.M."/>
            <person name="Wayne K.J."/>
            <person name="Tettelin H."/>
            <person name="Glass J.I."/>
            <person name="Rusch D."/>
            <person name="Podicherti R."/>
            <person name="Tsui H.-C.T."/>
            <person name="Winkler M.E."/>
        </authorList>
    </citation>
    <scope>NUCLEOTIDE SEQUENCE</scope>
</reference>
<evidence type="ECO:0000313" key="1">
    <source>
        <dbReference type="EMBL" id="SVC16813.1"/>
    </source>
</evidence>
<dbReference type="EMBL" id="UINC01077057">
    <property type="protein sequence ID" value="SVC16813.1"/>
    <property type="molecule type" value="Genomic_DNA"/>
</dbReference>